<dbReference type="Proteomes" id="UP001397290">
    <property type="component" value="Unassembled WGS sequence"/>
</dbReference>
<feature type="compositionally biased region" description="Basic and acidic residues" evidence="1">
    <location>
        <begin position="550"/>
        <end position="560"/>
    </location>
</feature>
<feature type="compositionally biased region" description="Acidic residues" evidence="1">
    <location>
        <begin position="157"/>
        <end position="181"/>
    </location>
</feature>
<proteinExistence type="predicted"/>
<feature type="region of interest" description="Disordered" evidence="1">
    <location>
        <begin position="1"/>
        <end position="235"/>
    </location>
</feature>
<feature type="region of interest" description="Disordered" evidence="1">
    <location>
        <begin position="369"/>
        <end position="670"/>
    </location>
</feature>
<feature type="compositionally biased region" description="Acidic residues" evidence="1">
    <location>
        <begin position="1006"/>
        <end position="1016"/>
    </location>
</feature>
<feature type="compositionally biased region" description="Basic and acidic residues" evidence="1">
    <location>
        <begin position="203"/>
        <end position="218"/>
    </location>
</feature>
<organism evidence="2 3">
    <name type="scientific">Beauveria asiatica</name>
    <dbReference type="NCBI Taxonomy" id="1069075"/>
    <lineage>
        <taxon>Eukaryota</taxon>
        <taxon>Fungi</taxon>
        <taxon>Dikarya</taxon>
        <taxon>Ascomycota</taxon>
        <taxon>Pezizomycotina</taxon>
        <taxon>Sordariomycetes</taxon>
        <taxon>Hypocreomycetidae</taxon>
        <taxon>Hypocreales</taxon>
        <taxon>Cordycipitaceae</taxon>
        <taxon>Beauveria</taxon>
    </lineage>
</organism>
<dbReference type="AlphaFoldDB" id="A0AAW0S3G8"/>
<feature type="compositionally biased region" description="Low complexity" evidence="1">
    <location>
        <begin position="830"/>
        <end position="869"/>
    </location>
</feature>
<feature type="compositionally biased region" description="Polar residues" evidence="1">
    <location>
        <begin position="17"/>
        <end position="26"/>
    </location>
</feature>
<feature type="compositionally biased region" description="Pro residues" evidence="1">
    <location>
        <begin position="631"/>
        <end position="643"/>
    </location>
</feature>
<feature type="compositionally biased region" description="Low complexity" evidence="1">
    <location>
        <begin position="443"/>
        <end position="462"/>
    </location>
</feature>
<feature type="compositionally biased region" description="Pro residues" evidence="1">
    <location>
        <begin position="508"/>
        <end position="519"/>
    </location>
</feature>
<protein>
    <submittedName>
        <fullName evidence="2">Uncharacterized protein</fullName>
    </submittedName>
</protein>
<accession>A0AAW0S3G8</accession>
<evidence type="ECO:0000256" key="1">
    <source>
        <dbReference type="SAM" id="MobiDB-lite"/>
    </source>
</evidence>
<name>A0AAW0S3G8_9HYPO</name>
<evidence type="ECO:0000313" key="3">
    <source>
        <dbReference type="Proteomes" id="UP001397290"/>
    </source>
</evidence>
<feature type="region of interest" description="Disordered" evidence="1">
    <location>
        <begin position="274"/>
        <end position="340"/>
    </location>
</feature>
<comment type="caution">
    <text evidence="2">The sequence shown here is derived from an EMBL/GenBank/DDBJ whole genome shotgun (WGS) entry which is preliminary data.</text>
</comment>
<feature type="compositionally biased region" description="Polar residues" evidence="1">
    <location>
        <begin position="417"/>
        <end position="442"/>
    </location>
</feature>
<feature type="region of interest" description="Disordered" evidence="1">
    <location>
        <begin position="828"/>
        <end position="918"/>
    </location>
</feature>
<dbReference type="EMBL" id="JAAHCF010000063">
    <property type="protein sequence ID" value="KAK8149042.1"/>
    <property type="molecule type" value="Genomic_DNA"/>
</dbReference>
<feature type="compositionally biased region" description="Polar residues" evidence="1">
    <location>
        <begin position="59"/>
        <end position="80"/>
    </location>
</feature>
<keyword evidence="3" id="KW-1185">Reference proteome</keyword>
<feature type="compositionally biased region" description="Polar residues" evidence="1">
    <location>
        <begin position="279"/>
        <end position="309"/>
    </location>
</feature>
<feature type="compositionally biased region" description="Low complexity" evidence="1">
    <location>
        <begin position="590"/>
        <end position="605"/>
    </location>
</feature>
<feature type="compositionally biased region" description="Basic residues" evidence="1">
    <location>
        <begin position="31"/>
        <end position="47"/>
    </location>
</feature>
<gene>
    <name evidence="2" type="ORF">G3M48_008406</name>
</gene>
<feature type="compositionally biased region" description="Acidic residues" evidence="1">
    <location>
        <begin position="88"/>
        <end position="112"/>
    </location>
</feature>
<feature type="region of interest" description="Disordered" evidence="1">
    <location>
        <begin position="987"/>
        <end position="1016"/>
    </location>
</feature>
<feature type="compositionally biased region" description="Pro residues" evidence="1">
    <location>
        <begin position="878"/>
        <end position="892"/>
    </location>
</feature>
<reference evidence="2 3" key="1">
    <citation type="submission" date="2020-02" db="EMBL/GenBank/DDBJ databases">
        <title>Comparative genomics of the hypocrealean fungal genus Beauvera.</title>
        <authorList>
            <person name="Showalter D.N."/>
            <person name="Bushley K.E."/>
            <person name="Rehner S.A."/>
        </authorList>
    </citation>
    <scope>NUCLEOTIDE SEQUENCE [LARGE SCALE GENOMIC DNA]</scope>
    <source>
        <strain evidence="2 3">ARSEF4384</strain>
    </source>
</reference>
<feature type="compositionally biased region" description="Acidic residues" evidence="1">
    <location>
        <begin position="537"/>
        <end position="547"/>
    </location>
</feature>
<evidence type="ECO:0000313" key="2">
    <source>
        <dbReference type="EMBL" id="KAK8149042.1"/>
    </source>
</evidence>
<sequence>MTPHTRSGGAAPPSSIAYKSTPTLKQVQFPARRRRVRTYGRQNRRSGGRGDGDDDKETQQGSSAHPTPNLKQKTLTQYDFASSFREEDVVELSDASDIDDLDKVEDTDEAEAEKENNVPKGTKRRRSPGVQPAPLQPLEIIEQEEEESEVKGKEKEEEREEEEEEEERVLDTEAEDEEDEEPIARGHRGVRFTDTAKTKRRRTLGEEHRRSTMKESKSSRRRTVGDSPLAGPSRSCYHTQTLTQFIGRTTCFIADSDDEELNGVVEDDGGFLEWLGTEEPQSPTMGTQASKRSTAAESISAATQVWQDHSPSPQRRTRRRQVTQISQQQPREESVVPQTPIKSIRFDLPPSAQHISLSPTRIAAIYGAPDSFLSPSLGSQRRKQSSPVKPILELTGMPTKRVSPAKKPELVIEDSYATESWSSVGGTQARHSMPSQAQTDVFSTPAEESAPQAAASAPASTQVDTSAEDEEEADPAPLQTQSQAGQAEERFYGAVSQIVPAASQQPLPTTPEPARQLPPPEEDVAAAVTTEEREIPDSDDDSDDFGAESDATKDDAEESRFAAGAETQLLMDQLQSSVRKGSGTPRAGNAPSSSSVAASPRLPRTSSPPPSSGTVVTPESAPPSALKPPATGKPPPKRTPPQPTLSHDIPETAHGTPLRRPLHHPEPVDTQGVPFESQRVALATLQGFTPASARTDILLPLSHGTLANLLSGHQDAVVLPFKIPAQVVRFWILHDGVLRYLACVAATDGSSGGGDFDPRRENGCGGRGVWSYRVAQVYELNNPAQEDDMRAEDWIHGPVRRYLYFPPAVVSQLLWNLRQALFADPSEAVTTTTPRTAAAAALTSSSPLRRSSRLSTPARSRQQQQQQKQASSPLRYARPPPSTMPAPPPPARPARACKQHHTQPAHVRPSQATTASQASTVDIPALPCVAAAAPDAAGVVPRRAADGSSESLVFDDHGGSSIMMPFSGVSGLDGSLAASQLLTGSQILPESLVRDEEEQERGAPEEISDSEEDEEE</sequence>